<accession>A0A9P6IGN1</accession>
<sequence>QNCKMESHLVYGFLVISWVDHVFQDYDSGFEHATAGRDILRKQAASTGFPFLKILRSFELCVAGCQLKNRHRLVENAMAFYENILKTNKNNIEALE</sequence>
<gene>
    <name evidence="1" type="ORF">BGZ65_001103</name>
</gene>
<feature type="non-terminal residue" evidence="1">
    <location>
        <position position="1"/>
    </location>
</feature>
<reference evidence="1" key="1">
    <citation type="journal article" date="2020" name="Fungal Divers.">
        <title>Resolving the Mortierellaceae phylogeny through synthesis of multi-gene phylogenetics and phylogenomics.</title>
        <authorList>
            <person name="Vandepol N."/>
            <person name="Liber J."/>
            <person name="Desiro A."/>
            <person name="Na H."/>
            <person name="Kennedy M."/>
            <person name="Barry K."/>
            <person name="Grigoriev I.V."/>
            <person name="Miller A.N."/>
            <person name="O'Donnell K."/>
            <person name="Stajich J.E."/>
            <person name="Bonito G."/>
        </authorList>
    </citation>
    <scope>NUCLEOTIDE SEQUENCE</scope>
    <source>
        <strain evidence="1">MES-2147</strain>
    </source>
</reference>
<dbReference type="OrthoDB" id="421075at2759"/>
<protein>
    <submittedName>
        <fullName evidence="1">Uncharacterized protein</fullName>
    </submittedName>
</protein>
<keyword evidence="2" id="KW-1185">Reference proteome</keyword>
<name>A0A9P6IGN1_9FUNG</name>
<dbReference type="EMBL" id="JAAAHW010012373">
    <property type="protein sequence ID" value="KAF9914619.1"/>
    <property type="molecule type" value="Genomic_DNA"/>
</dbReference>
<proteinExistence type="predicted"/>
<evidence type="ECO:0000313" key="1">
    <source>
        <dbReference type="EMBL" id="KAF9914619.1"/>
    </source>
</evidence>
<evidence type="ECO:0000313" key="2">
    <source>
        <dbReference type="Proteomes" id="UP000749646"/>
    </source>
</evidence>
<feature type="non-terminal residue" evidence="1">
    <location>
        <position position="96"/>
    </location>
</feature>
<organism evidence="1 2">
    <name type="scientific">Modicella reniformis</name>
    <dbReference type="NCBI Taxonomy" id="1440133"/>
    <lineage>
        <taxon>Eukaryota</taxon>
        <taxon>Fungi</taxon>
        <taxon>Fungi incertae sedis</taxon>
        <taxon>Mucoromycota</taxon>
        <taxon>Mortierellomycotina</taxon>
        <taxon>Mortierellomycetes</taxon>
        <taxon>Mortierellales</taxon>
        <taxon>Mortierellaceae</taxon>
        <taxon>Modicella</taxon>
    </lineage>
</organism>
<dbReference type="AlphaFoldDB" id="A0A9P6IGN1"/>
<dbReference type="Proteomes" id="UP000749646">
    <property type="component" value="Unassembled WGS sequence"/>
</dbReference>
<comment type="caution">
    <text evidence="1">The sequence shown here is derived from an EMBL/GenBank/DDBJ whole genome shotgun (WGS) entry which is preliminary data.</text>
</comment>